<feature type="transmembrane region" description="Helical" evidence="1">
    <location>
        <begin position="131"/>
        <end position="148"/>
    </location>
</feature>
<dbReference type="Pfam" id="PF04307">
    <property type="entry name" value="YdjM"/>
    <property type="match status" value="1"/>
</dbReference>
<protein>
    <submittedName>
        <fullName evidence="3">Membrane-bound metal-dependent hydrolase YbcI (DUF457 family)</fullName>
    </submittedName>
</protein>
<dbReference type="EMBL" id="JACHWU010000011">
    <property type="protein sequence ID" value="MBB3053558.1"/>
    <property type="molecule type" value="Genomic_DNA"/>
</dbReference>
<feature type="transmembrane region" description="Helical" evidence="1">
    <location>
        <begin position="223"/>
        <end position="241"/>
    </location>
</feature>
<feature type="signal peptide" evidence="2">
    <location>
        <begin position="1"/>
        <end position="29"/>
    </location>
</feature>
<comment type="caution">
    <text evidence="3">The sequence shown here is derived from an EMBL/GenBank/DDBJ whole genome shotgun (WGS) entry which is preliminary data.</text>
</comment>
<evidence type="ECO:0000256" key="1">
    <source>
        <dbReference type="SAM" id="Phobius"/>
    </source>
</evidence>
<feature type="transmembrane region" description="Helical" evidence="1">
    <location>
        <begin position="96"/>
        <end position="125"/>
    </location>
</feature>
<dbReference type="RefSeq" id="WP_183659472.1">
    <property type="nucleotide sequence ID" value="NZ_JACHWU010000011.1"/>
</dbReference>
<feature type="chain" id="PRO_5032812017" evidence="2">
    <location>
        <begin position="30"/>
        <end position="251"/>
    </location>
</feature>
<dbReference type="GO" id="GO:0016787">
    <property type="term" value="F:hydrolase activity"/>
    <property type="evidence" value="ECO:0007669"/>
    <property type="project" value="UniProtKB-KW"/>
</dbReference>
<keyword evidence="3" id="KW-0378">Hydrolase</keyword>
<dbReference type="InterPro" id="IPR007404">
    <property type="entry name" value="YdjM-like"/>
</dbReference>
<organism evidence="3 4">
    <name type="scientific">Prauserella isguenensis</name>
    <dbReference type="NCBI Taxonomy" id="1470180"/>
    <lineage>
        <taxon>Bacteria</taxon>
        <taxon>Bacillati</taxon>
        <taxon>Actinomycetota</taxon>
        <taxon>Actinomycetes</taxon>
        <taxon>Pseudonocardiales</taxon>
        <taxon>Pseudonocardiaceae</taxon>
        <taxon>Prauserella</taxon>
    </lineage>
</organism>
<sequence length="251" mass="25512">MMGRTHALTGAAAGLAAAPLAGLDTLAHAAVFAVITAGWAIVPDLDHPSSSASRLLGPVTRLLSWLVRTGSGLIYRATKGPRDEQGVHRTVTHTGLFAVLVGVVLGWAGTLTAWVPVAAAVFGVLLAVDRLGGWLLGLVAGLLALWLGTGTTPAAMIAEIGELSAAVGVAAGLGCLVHTLGDMITLSGAPILFPIPIAGETYYEVRPPRALRFRTGGKVENWLVTPLCLLAIAAATASLLLPEVTGGVDVG</sequence>
<proteinExistence type="predicted"/>
<name>A0A839S7A7_9PSEU</name>
<keyword evidence="1" id="KW-1133">Transmembrane helix</keyword>
<keyword evidence="4" id="KW-1185">Reference proteome</keyword>
<accession>A0A839S7A7</accession>
<evidence type="ECO:0000256" key="2">
    <source>
        <dbReference type="SAM" id="SignalP"/>
    </source>
</evidence>
<dbReference type="Proteomes" id="UP000550714">
    <property type="component" value="Unassembled WGS sequence"/>
</dbReference>
<reference evidence="3 4" key="1">
    <citation type="submission" date="2020-08" db="EMBL/GenBank/DDBJ databases">
        <title>Genomic Encyclopedia of Type Strains, Phase III (KMG-III): the genomes of soil and plant-associated and newly described type strains.</title>
        <authorList>
            <person name="Whitman W."/>
        </authorList>
    </citation>
    <scope>NUCLEOTIDE SEQUENCE [LARGE SCALE GENOMIC DNA]</scope>
    <source>
        <strain evidence="3 4">CECT 8577</strain>
    </source>
</reference>
<keyword evidence="1" id="KW-0472">Membrane</keyword>
<keyword evidence="1" id="KW-0812">Transmembrane</keyword>
<keyword evidence="2" id="KW-0732">Signal</keyword>
<evidence type="ECO:0000313" key="3">
    <source>
        <dbReference type="EMBL" id="MBB3053558.1"/>
    </source>
</evidence>
<evidence type="ECO:0000313" key="4">
    <source>
        <dbReference type="Proteomes" id="UP000550714"/>
    </source>
</evidence>
<dbReference type="AlphaFoldDB" id="A0A839S7A7"/>
<gene>
    <name evidence="3" type="ORF">FHS23_004612</name>
</gene>
<feature type="transmembrane region" description="Helical" evidence="1">
    <location>
        <begin position="160"/>
        <end position="180"/>
    </location>
</feature>